<keyword evidence="1" id="KW-1133">Transmembrane helix</keyword>
<evidence type="ECO:0000313" key="3">
    <source>
        <dbReference type="Proteomes" id="UP000280444"/>
    </source>
</evidence>
<name>A0A3P1SE40_9ACTO</name>
<reference evidence="2 3" key="1">
    <citation type="submission" date="2018-11" db="EMBL/GenBank/DDBJ databases">
        <title>Genomes From Bacteria Associated with the Canine Oral Cavity: a Test Case for Automated Genome-Based Taxonomic Assignment.</title>
        <authorList>
            <person name="Coil D.A."/>
            <person name="Jospin G."/>
            <person name="Darling A.E."/>
            <person name="Wallis C."/>
            <person name="Davis I.J."/>
            <person name="Harris S."/>
            <person name="Eisen J.A."/>
            <person name="Holcombe L.J."/>
            <person name="O'Flynn C."/>
        </authorList>
    </citation>
    <scope>NUCLEOTIDE SEQUENCE [LARGE SCALE GENOMIC DNA]</scope>
    <source>
        <strain evidence="2 3">OH770</strain>
    </source>
</reference>
<keyword evidence="3" id="KW-1185">Reference proteome</keyword>
<protein>
    <submittedName>
        <fullName evidence="2">Uncharacterized protein</fullName>
    </submittedName>
</protein>
<keyword evidence="1" id="KW-0812">Transmembrane</keyword>
<gene>
    <name evidence="2" type="ORF">EII11_07150</name>
</gene>
<dbReference type="OrthoDB" id="3261139at2"/>
<organism evidence="2 3">
    <name type="scientific">Schaalia canis</name>
    <dbReference type="NCBI Taxonomy" id="100469"/>
    <lineage>
        <taxon>Bacteria</taxon>
        <taxon>Bacillati</taxon>
        <taxon>Actinomycetota</taxon>
        <taxon>Actinomycetes</taxon>
        <taxon>Actinomycetales</taxon>
        <taxon>Actinomycetaceae</taxon>
        <taxon>Schaalia</taxon>
    </lineage>
</organism>
<evidence type="ECO:0000313" key="2">
    <source>
        <dbReference type="EMBL" id="RRC95170.1"/>
    </source>
</evidence>
<dbReference type="EMBL" id="RQZF01000006">
    <property type="protein sequence ID" value="RRC95170.1"/>
    <property type="molecule type" value="Genomic_DNA"/>
</dbReference>
<keyword evidence="1" id="KW-0472">Membrane</keyword>
<dbReference type="RefSeq" id="WP_124870753.1">
    <property type="nucleotide sequence ID" value="NZ_RQZF01000006.1"/>
</dbReference>
<dbReference type="AlphaFoldDB" id="A0A3P1SE40"/>
<comment type="caution">
    <text evidence="2">The sequence shown here is derived from an EMBL/GenBank/DDBJ whole genome shotgun (WGS) entry which is preliminary data.</text>
</comment>
<proteinExistence type="predicted"/>
<sequence length="106" mass="11753">MVSVLLTMILTGFLVIGLAIAVVIILAVSRRSAADWQQHIKEQTQQMTEPTPEGPREQAIQPQTVSLQTMIAEGSQAGNAYFDPQVLPGYQRLEEATERIEDRFKG</sequence>
<dbReference type="Proteomes" id="UP000280444">
    <property type="component" value="Unassembled WGS sequence"/>
</dbReference>
<evidence type="ECO:0000256" key="1">
    <source>
        <dbReference type="SAM" id="Phobius"/>
    </source>
</evidence>
<feature type="transmembrane region" description="Helical" evidence="1">
    <location>
        <begin position="6"/>
        <end position="28"/>
    </location>
</feature>
<accession>A0A3P1SE40</accession>